<protein>
    <submittedName>
        <fullName evidence="1">Uncharacterized protein</fullName>
    </submittedName>
</protein>
<proteinExistence type="predicted"/>
<dbReference type="RefSeq" id="WP_381496589.1">
    <property type="nucleotide sequence ID" value="NZ_JBHUOM010000001.1"/>
</dbReference>
<sequence>MIKDPTGNIYKVKFISFTSNDSGTRGYPTLKHKLIKQD</sequence>
<gene>
    <name evidence="1" type="ORF">ACFS25_01270</name>
</gene>
<evidence type="ECO:0000313" key="2">
    <source>
        <dbReference type="Proteomes" id="UP001597512"/>
    </source>
</evidence>
<accession>A0ABW6AEH5</accession>
<organism evidence="1 2">
    <name type="scientific">Spirosoma flavum</name>
    <dbReference type="NCBI Taxonomy" id="2048557"/>
    <lineage>
        <taxon>Bacteria</taxon>
        <taxon>Pseudomonadati</taxon>
        <taxon>Bacteroidota</taxon>
        <taxon>Cytophagia</taxon>
        <taxon>Cytophagales</taxon>
        <taxon>Cytophagaceae</taxon>
        <taxon>Spirosoma</taxon>
    </lineage>
</organism>
<reference evidence="2" key="1">
    <citation type="journal article" date="2019" name="Int. J. Syst. Evol. Microbiol.">
        <title>The Global Catalogue of Microorganisms (GCM) 10K type strain sequencing project: providing services to taxonomists for standard genome sequencing and annotation.</title>
        <authorList>
            <consortium name="The Broad Institute Genomics Platform"/>
            <consortium name="The Broad Institute Genome Sequencing Center for Infectious Disease"/>
            <person name="Wu L."/>
            <person name="Ma J."/>
        </authorList>
    </citation>
    <scope>NUCLEOTIDE SEQUENCE [LARGE SCALE GENOMIC DNA]</scope>
    <source>
        <strain evidence="2">KCTC 52490</strain>
    </source>
</reference>
<comment type="caution">
    <text evidence="1">The sequence shown here is derived from an EMBL/GenBank/DDBJ whole genome shotgun (WGS) entry which is preliminary data.</text>
</comment>
<evidence type="ECO:0000313" key="1">
    <source>
        <dbReference type="EMBL" id="MFD2932389.1"/>
    </source>
</evidence>
<name>A0ABW6AEH5_9BACT</name>
<dbReference type="Proteomes" id="UP001597512">
    <property type="component" value="Unassembled WGS sequence"/>
</dbReference>
<dbReference type="EMBL" id="JBHUOM010000001">
    <property type="protein sequence ID" value="MFD2932389.1"/>
    <property type="molecule type" value="Genomic_DNA"/>
</dbReference>
<keyword evidence="2" id="KW-1185">Reference proteome</keyword>